<accession>A0AAJ1IGL0</accession>
<evidence type="ECO:0000256" key="1">
    <source>
        <dbReference type="SAM" id="MobiDB-lite"/>
    </source>
</evidence>
<comment type="caution">
    <text evidence="2">The sequence shown here is derived from an EMBL/GenBank/DDBJ whole genome shotgun (WGS) entry which is preliminary data.</text>
</comment>
<proteinExistence type="predicted"/>
<protein>
    <submittedName>
        <fullName evidence="2">Uncharacterized protein</fullName>
    </submittedName>
</protein>
<gene>
    <name evidence="2" type="ORF">PQJ61_12425</name>
</gene>
<sequence length="104" mass="12414">MKRTDLERKERDIKRAMKKEERLAKGGSSNKSVGDFINELSSYFFHDENKIYNISVDERIPDLLEEMMMDMEEKQWENIIRKAVRKTGIKEKESAIKELLDFIQ</sequence>
<evidence type="ECO:0000313" key="2">
    <source>
        <dbReference type="EMBL" id="MDC7227562.1"/>
    </source>
</evidence>
<feature type="region of interest" description="Disordered" evidence="1">
    <location>
        <begin position="1"/>
        <end position="29"/>
    </location>
</feature>
<reference evidence="2 3" key="1">
    <citation type="submission" date="2022-12" db="EMBL/GenBank/DDBJ databases">
        <title>Metagenome assembled genome from gulf of manar.</title>
        <authorList>
            <person name="Kohli P."/>
            <person name="Pk S."/>
            <person name="Venkata Ramana C."/>
            <person name="Sasikala C."/>
        </authorList>
    </citation>
    <scope>NUCLEOTIDE SEQUENCE [LARGE SCALE GENOMIC DNA]</scope>
    <source>
        <strain evidence="2">JB008</strain>
    </source>
</reference>
<dbReference type="NCBIfam" id="NF047642">
    <property type="entry name" value="LB_289_fam"/>
    <property type="match status" value="1"/>
</dbReference>
<organism evidence="2 3">
    <name type="scientific">Candidatus Thalassospirochaeta sargassi</name>
    <dbReference type="NCBI Taxonomy" id="3119039"/>
    <lineage>
        <taxon>Bacteria</taxon>
        <taxon>Pseudomonadati</taxon>
        <taxon>Spirochaetota</taxon>
        <taxon>Spirochaetia</taxon>
        <taxon>Spirochaetales</taxon>
        <taxon>Spirochaetaceae</taxon>
        <taxon>Candidatus Thalassospirochaeta</taxon>
    </lineage>
</organism>
<dbReference type="AlphaFoldDB" id="A0AAJ1IGL0"/>
<dbReference type="EMBL" id="JAQQAL010000028">
    <property type="protein sequence ID" value="MDC7227562.1"/>
    <property type="molecule type" value="Genomic_DNA"/>
</dbReference>
<name>A0AAJ1IGL0_9SPIO</name>
<feature type="compositionally biased region" description="Basic and acidic residues" evidence="1">
    <location>
        <begin position="1"/>
        <end position="24"/>
    </location>
</feature>
<dbReference type="Proteomes" id="UP001221217">
    <property type="component" value="Unassembled WGS sequence"/>
</dbReference>
<evidence type="ECO:0000313" key="3">
    <source>
        <dbReference type="Proteomes" id="UP001221217"/>
    </source>
</evidence>